<sequence>MEMQNSNMDDTDKIDECSDFEFNNTLRDRYVTVQELEEQGDDRNILPALNNGTHSYPQVTILEDTPVNNENVQTRMSRSHSHTWRNNDNILSKRYHDTTDIDENGDLQKQRHIET</sequence>
<name>A0ACC2NEA9_9HYME</name>
<gene>
    <name evidence="1" type="ORF">QAD02_000663</name>
</gene>
<organism evidence="1 2">
    <name type="scientific">Eretmocerus hayati</name>
    <dbReference type="NCBI Taxonomy" id="131215"/>
    <lineage>
        <taxon>Eukaryota</taxon>
        <taxon>Metazoa</taxon>
        <taxon>Ecdysozoa</taxon>
        <taxon>Arthropoda</taxon>
        <taxon>Hexapoda</taxon>
        <taxon>Insecta</taxon>
        <taxon>Pterygota</taxon>
        <taxon>Neoptera</taxon>
        <taxon>Endopterygota</taxon>
        <taxon>Hymenoptera</taxon>
        <taxon>Apocrita</taxon>
        <taxon>Proctotrupomorpha</taxon>
        <taxon>Chalcidoidea</taxon>
        <taxon>Aphelinidae</taxon>
        <taxon>Aphelininae</taxon>
        <taxon>Eretmocerus</taxon>
    </lineage>
</organism>
<reference evidence="1" key="1">
    <citation type="submission" date="2023-04" db="EMBL/GenBank/DDBJ databases">
        <title>A chromosome-level genome assembly of the parasitoid wasp Eretmocerus hayati.</title>
        <authorList>
            <person name="Zhong Y."/>
            <person name="Liu S."/>
            <person name="Liu Y."/>
        </authorList>
    </citation>
    <scope>NUCLEOTIDE SEQUENCE</scope>
    <source>
        <strain evidence="1">ZJU_SS_LIU_2023</strain>
    </source>
</reference>
<proteinExistence type="predicted"/>
<comment type="caution">
    <text evidence="1">The sequence shown here is derived from an EMBL/GenBank/DDBJ whole genome shotgun (WGS) entry which is preliminary data.</text>
</comment>
<dbReference type="EMBL" id="CM056743">
    <property type="protein sequence ID" value="KAJ8669404.1"/>
    <property type="molecule type" value="Genomic_DNA"/>
</dbReference>
<evidence type="ECO:0000313" key="1">
    <source>
        <dbReference type="EMBL" id="KAJ8669404.1"/>
    </source>
</evidence>
<protein>
    <submittedName>
        <fullName evidence="1">Uncharacterized protein</fullName>
    </submittedName>
</protein>
<evidence type="ECO:0000313" key="2">
    <source>
        <dbReference type="Proteomes" id="UP001239111"/>
    </source>
</evidence>
<accession>A0ACC2NEA9</accession>
<dbReference type="Proteomes" id="UP001239111">
    <property type="component" value="Chromosome 3"/>
</dbReference>
<keyword evidence="2" id="KW-1185">Reference proteome</keyword>